<feature type="region of interest" description="Disordered" evidence="1">
    <location>
        <begin position="440"/>
        <end position="488"/>
    </location>
</feature>
<organism evidence="3 4">
    <name type="scientific">Cristinia sonorae</name>
    <dbReference type="NCBI Taxonomy" id="1940300"/>
    <lineage>
        <taxon>Eukaryota</taxon>
        <taxon>Fungi</taxon>
        <taxon>Dikarya</taxon>
        <taxon>Basidiomycota</taxon>
        <taxon>Agaricomycotina</taxon>
        <taxon>Agaricomycetes</taxon>
        <taxon>Agaricomycetidae</taxon>
        <taxon>Agaricales</taxon>
        <taxon>Pleurotineae</taxon>
        <taxon>Stephanosporaceae</taxon>
        <taxon>Cristinia</taxon>
    </lineage>
</organism>
<proteinExistence type="predicted"/>
<dbReference type="EMBL" id="JAEVFJ010000006">
    <property type="protein sequence ID" value="KAH8104106.1"/>
    <property type="molecule type" value="Genomic_DNA"/>
</dbReference>
<evidence type="ECO:0000256" key="2">
    <source>
        <dbReference type="SAM" id="SignalP"/>
    </source>
</evidence>
<reference evidence="3" key="1">
    <citation type="journal article" date="2021" name="New Phytol.">
        <title>Evolutionary innovations through gain and loss of genes in the ectomycorrhizal Boletales.</title>
        <authorList>
            <person name="Wu G."/>
            <person name="Miyauchi S."/>
            <person name="Morin E."/>
            <person name="Kuo A."/>
            <person name="Drula E."/>
            <person name="Varga T."/>
            <person name="Kohler A."/>
            <person name="Feng B."/>
            <person name="Cao Y."/>
            <person name="Lipzen A."/>
            <person name="Daum C."/>
            <person name="Hundley H."/>
            <person name="Pangilinan J."/>
            <person name="Johnson J."/>
            <person name="Barry K."/>
            <person name="LaButti K."/>
            <person name="Ng V."/>
            <person name="Ahrendt S."/>
            <person name="Min B."/>
            <person name="Choi I.G."/>
            <person name="Park H."/>
            <person name="Plett J.M."/>
            <person name="Magnuson J."/>
            <person name="Spatafora J.W."/>
            <person name="Nagy L.G."/>
            <person name="Henrissat B."/>
            <person name="Grigoriev I.V."/>
            <person name="Yang Z.L."/>
            <person name="Xu J."/>
            <person name="Martin F.M."/>
        </authorList>
    </citation>
    <scope>NUCLEOTIDE SEQUENCE</scope>
    <source>
        <strain evidence="3">KKN 215</strain>
    </source>
</reference>
<feature type="compositionally biased region" description="Low complexity" evidence="1">
    <location>
        <begin position="329"/>
        <end position="355"/>
    </location>
</feature>
<keyword evidence="4" id="KW-1185">Reference proteome</keyword>
<protein>
    <submittedName>
        <fullName evidence="3">Uncharacterized protein</fullName>
    </submittedName>
</protein>
<feature type="compositionally biased region" description="Basic and acidic residues" evidence="1">
    <location>
        <begin position="550"/>
        <end position="559"/>
    </location>
</feature>
<dbReference type="AlphaFoldDB" id="A0A8K0UV43"/>
<feature type="signal peptide" evidence="2">
    <location>
        <begin position="1"/>
        <end position="25"/>
    </location>
</feature>
<comment type="caution">
    <text evidence="3">The sequence shown here is derived from an EMBL/GenBank/DDBJ whole genome shotgun (WGS) entry which is preliminary data.</text>
</comment>
<feature type="compositionally biased region" description="Low complexity" evidence="1">
    <location>
        <begin position="801"/>
        <end position="818"/>
    </location>
</feature>
<feature type="region of interest" description="Disordered" evidence="1">
    <location>
        <begin position="801"/>
        <end position="822"/>
    </location>
</feature>
<sequence length="893" mass="90747">MVVLAPRFALLATLAATAALTEVEGAAISHSRRFSQPRTKTAQRRQETQAPSPAAVGGLVPPTLPLPIIGEEKFKSEGAGGAEEKSDSPQQVNKRWDPFGPLLQVGSIWIGDKPAPVKRHSTKVNKGAQRAKAKQEAKQNPQNGDSGSSSPIPPVADLAAVGEKILRREAHKHEHVEKLFITGDYDTIKVNEKRSNPATDLMSSVPPSLLPAIPAAAAAMGMFPHRRALEHEDTIGVHLKARRDLSNFDTIGLHLKRSDPDGVAGRVDIMSPVSNSTAGQRIASLVLSPTAAGGTYQAGSPFILNASGTNSTQIYMVSRPESEPDSSGAADSTATPTNSTTAASDTTTAGSSNGTYPAPSTTDTSSPGYVKVALQIPMFNSEDATMKVYCATFDPKPVEPAPLTVEDCMDPDEAADHKSQTFAYEPSTGVIRPMWFEDDNADSNALSTEDGSEDDEDNGTSVLDGDSGTNSTSAASQDPTTPASSKMASVTSAMALDAQFGDATRPPAFAHSFAAITNSSTPSNSTTMPSNARNVTMVFVPAAPQIVSPERADSLKMESADSLDGDDSGTSRASTVTSAFPSETTVSDPAASGYASYSVSATATSATATATTTLSAADYSDTGDYSSLSASATASSSTAYPSASTVDGLSAPDADFDGLSSSASPTASSSTTPSAPSVSAAAFGLSASTTTSDSASASALPSTTDSVSSVDASSTASAATSSSASVLSAAAYDFSSSATPTATVSTDSSSYPASSAPALSAAAFDASLSAYPTSTYGSDNSTATLSATGLSAEEFTTLTSTASGSSATTVSSSSTDTARPASNTLGVEVYDPNMPLSSSSVSATPSLGAEAVESTSSTDTVVNTVSSTSAAATMTPLSTAPYEWKFKAGTVRN</sequence>
<feature type="region of interest" description="Disordered" evidence="1">
    <location>
        <begin position="28"/>
        <end position="62"/>
    </location>
</feature>
<feature type="compositionally biased region" description="Basic and acidic residues" evidence="1">
    <location>
        <begin position="76"/>
        <end position="87"/>
    </location>
</feature>
<feature type="region of interest" description="Disordered" evidence="1">
    <location>
        <begin position="318"/>
        <end position="367"/>
    </location>
</feature>
<gene>
    <name evidence="3" type="ORF">BXZ70DRAFT_684368</name>
</gene>
<evidence type="ECO:0000313" key="3">
    <source>
        <dbReference type="EMBL" id="KAH8104106.1"/>
    </source>
</evidence>
<accession>A0A8K0UV43</accession>
<feature type="region of interest" description="Disordered" evidence="1">
    <location>
        <begin position="76"/>
        <end position="99"/>
    </location>
</feature>
<feature type="chain" id="PRO_5035483002" evidence="2">
    <location>
        <begin position="26"/>
        <end position="893"/>
    </location>
</feature>
<feature type="compositionally biased region" description="Polar residues" evidence="1">
    <location>
        <begin position="467"/>
        <end position="488"/>
    </location>
</feature>
<feature type="compositionally biased region" description="Polar residues" evidence="1">
    <location>
        <begin position="358"/>
        <end position="367"/>
    </location>
</feature>
<dbReference type="Proteomes" id="UP000813824">
    <property type="component" value="Unassembled WGS sequence"/>
</dbReference>
<feature type="region of interest" description="Disordered" evidence="1">
    <location>
        <begin position="111"/>
        <end position="155"/>
    </location>
</feature>
<feature type="compositionally biased region" description="Polar residues" evidence="1">
    <location>
        <begin position="140"/>
        <end position="150"/>
    </location>
</feature>
<feature type="region of interest" description="Disordered" evidence="1">
    <location>
        <begin position="549"/>
        <end position="591"/>
    </location>
</feature>
<feature type="compositionally biased region" description="Polar residues" evidence="1">
    <location>
        <begin position="568"/>
        <end position="587"/>
    </location>
</feature>
<evidence type="ECO:0000256" key="1">
    <source>
        <dbReference type="SAM" id="MobiDB-lite"/>
    </source>
</evidence>
<dbReference type="OrthoDB" id="3362371at2759"/>
<name>A0A8K0UV43_9AGAR</name>
<keyword evidence="2" id="KW-0732">Signal</keyword>
<evidence type="ECO:0000313" key="4">
    <source>
        <dbReference type="Proteomes" id="UP000813824"/>
    </source>
</evidence>